<dbReference type="EMBL" id="JBHSGT010000041">
    <property type="protein sequence ID" value="MFC4710250.1"/>
    <property type="molecule type" value="Genomic_DNA"/>
</dbReference>
<dbReference type="Gene3D" id="1.10.8.1050">
    <property type="entry name" value="Antitoxin VbhA-like"/>
    <property type="match status" value="1"/>
</dbReference>
<evidence type="ECO:0008006" key="3">
    <source>
        <dbReference type="Google" id="ProtNLM"/>
    </source>
</evidence>
<sequence length="71" mass="8065">MAEYKYSVKNTTKLEREKLRNVALSYSTLDALEPSKDTMKLVDAYVDGTMEIADALEIVLEKYRKSGSNND</sequence>
<dbReference type="RefSeq" id="WP_379964983.1">
    <property type="nucleotide sequence ID" value="NZ_JBHSGT010000041.1"/>
</dbReference>
<organism evidence="1 2">
    <name type="scientific">Enterococcus eurekensis</name>
    <dbReference type="NCBI Taxonomy" id="1159753"/>
    <lineage>
        <taxon>Bacteria</taxon>
        <taxon>Bacillati</taxon>
        <taxon>Bacillota</taxon>
        <taxon>Bacilli</taxon>
        <taxon>Lactobacillales</taxon>
        <taxon>Enterococcaceae</taxon>
        <taxon>Enterococcus</taxon>
    </lineage>
</organism>
<dbReference type="Proteomes" id="UP001596026">
    <property type="component" value="Unassembled WGS sequence"/>
</dbReference>
<accession>A0ABV9M535</accession>
<reference evidence="2" key="1">
    <citation type="journal article" date="2019" name="Int. J. Syst. Evol. Microbiol.">
        <title>The Global Catalogue of Microorganisms (GCM) 10K type strain sequencing project: providing services to taxonomists for standard genome sequencing and annotation.</title>
        <authorList>
            <consortium name="The Broad Institute Genomics Platform"/>
            <consortium name="The Broad Institute Genome Sequencing Center for Infectious Disease"/>
            <person name="Wu L."/>
            <person name="Ma J."/>
        </authorList>
    </citation>
    <scope>NUCLEOTIDE SEQUENCE [LARGE SCALE GENOMIC DNA]</scope>
    <source>
        <strain evidence="2">CGMCC 1.19061</strain>
    </source>
</reference>
<evidence type="ECO:0000313" key="1">
    <source>
        <dbReference type="EMBL" id="MFC4710250.1"/>
    </source>
</evidence>
<name>A0ABV9M535_9ENTE</name>
<protein>
    <recommendedName>
        <fullName evidence="3">Antitoxin VbhA domain-containing protein</fullName>
    </recommendedName>
</protein>
<proteinExistence type="predicted"/>
<keyword evidence="2" id="KW-1185">Reference proteome</keyword>
<dbReference type="InterPro" id="IPR043038">
    <property type="entry name" value="VbhA_sf"/>
</dbReference>
<comment type="caution">
    <text evidence="1">The sequence shown here is derived from an EMBL/GenBank/DDBJ whole genome shotgun (WGS) entry which is preliminary data.</text>
</comment>
<evidence type="ECO:0000313" key="2">
    <source>
        <dbReference type="Proteomes" id="UP001596026"/>
    </source>
</evidence>
<gene>
    <name evidence="1" type="ORF">ACFO3L_06365</name>
</gene>